<dbReference type="SMART" id="SM01387">
    <property type="entry name" value="Ribosomal_S15"/>
    <property type="match status" value="1"/>
</dbReference>
<dbReference type="GO" id="GO:0019843">
    <property type="term" value="F:rRNA binding"/>
    <property type="evidence" value="ECO:0007669"/>
    <property type="project" value="UniProtKB-UniRule"/>
</dbReference>
<organism evidence="8 9">
    <name type="scientific">Stratiformator vulcanicus</name>
    <dbReference type="NCBI Taxonomy" id="2527980"/>
    <lineage>
        <taxon>Bacteria</taxon>
        <taxon>Pseudomonadati</taxon>
        <taxon>Planctomycetota</taxon>
        <taxon>Planctomycetia</taxon>
        <taxon>Planctomycetales</taxon>
        <taxon>Planctomycetaceae</taxon>
        <taxon>Stratiformator</taxon>
    </lineage>
</organism>
<feature type="compositionally biased region" description="Basic and acidic residues" evidence="7">
    <location>
        <begin position="1"/>
        <end position="19"/>
    </location>
</feature>
<dbReference type="InterPro" id="IPR000589">
    <property type="entry name" value="Ribosomal_uS15"/>
</dbReference>
<name>A0A517QWB2_9PLAN</name>
<keyword evidence="4 6" id="KW-0694">RNA-binding</keyword>
<evidence type="ECO:0000256" key="5">
    <source>
        <dbReference type="RuleBase" id="RU003919"/>
    </source>
</evidence>
<dbReference type="NCBIfam" id="TIGR00952">
    <property type="entry name" value="S15_bact"/>
    <property type="match status" value="1"/>
</dbReference>
<keyword evidence="9" id="KW-1185">Reference proteome</keyword>
<dbReference type="EMBL" id="CP036268">
    <property type="protein sequence ID" value="QDT35863.1"/>
    <property type="molecule type" value="Genomic_DNA"/>
</dbReference>
<dbReference type="OrthoDB" id="9799262at2"/>
<evidence type="ECO:0000256" key="3">
    <source>
        <dbReference type="ARBA" id="ARBA00064542"/>
    </source>
</evidence>
<evidence type="ECO:0000256" key="1">
    <source>
        <dbReference type="ARBA" id="ARBA00022980"/>
    </source>
</evidence>
<dbReference type="AlphaFoldDB" id="A0A517QWB2"/>
<evidence type="ECO:0000313" key="9">
    <source>
        <dbReference type="Proteomes" id="UP000317318"/>
    </source>
</evidence>
<dbReference type="InterPro" id="IPR009068">
    <property type="entry name" value="uS15_NS1_RNA-bd_sf"/>
</dbReference>
<dbReference type="RefSeq" id="WP_145362128.1">
    <property type="nucleotide sequence ID" value="NZ_CP036268.1"/>
</dbReference>
<dbReference type="KEGG" id="svp:Pan189_02160"/>
<comment type="function">
    <text evidence="4 6">One of the primary rRNA binding proteins, it binds directly to 16S rRNA where it helps nucleate assembly of the platform of the 30S subunit by binding and bridging several RNA helices of the 16S rRNA.</text>
</comment>
<protein>
    <recommendedName>
        <fullName evidence="4">Small ribosomal subunit protein uS15</fullName>
    </recommendedName>
</protein>
<dbReference type="CDD" id="cd00353">
    <property type="entry name" value="Ribosomal_S15p_S13e"/>
    <property type="match status" value="1"/>
</dbReference>
<comment type="similarity">
    <text evidence="4 5">Belongs to the universal ribosomal protein uS15 family.</text>
</comment>
<gene>
    <name evidence="4 8" type="primary">rpsO</name>
    <name evidence="8" type="ORF">Pan189_02160</name>
</gene>
<proteinExistence type="inferred from homology"/>
<evidence type="ECO:0000256" key="2">
    <source>
        <dbReference type="ARBA" id="ARBA00023274"/>
    </source>
</evidence>
<keyword evidence="2 4" id="KW-0687">Ribonucleoprotein</keyword>
<keyword evidence="1 4" id="KW-0689">Ribosomal protein</keyword>
<evidence type="ECO:0000313" key="8">
    <source>
        <dbReference type="EMBL" id="QDT35863.1"/>
    </source>
</evidence>
<accession>A0A517QWB2</accession>
<feature type="region of interest" description="Disordered" evidence="7">
    <location>
        <begin position="1"/>
        <end position="26"/>
    </location>
</feature>
<evidence type="ECO:0000256" key="7">
    <source>
        <dbReference type="SAM" id="MobiDB-lite"/>
    </source>
</evidence>
<dbReference type="Gene3D" id="1.10.287.10">
    <property type="entry name" value="S15/NS1, RNA-binding"/>
    <property type="match status" value="1"/>
</dbReference>
<dbReference type="GO" id="GO:0022627">
    <property type="term" value="C:cytosolic small ribosomal subunit"/>
    <property type="evidence" value="ECO:0007669"/>
    <property type="project" value="TreeGrafter"/>
</dbReference>
<dbReference type="FunFam" id="1.10.287.10:FF:000002">
    <property type="entry name" value="30S ribosomal protein S15"/>
    <property type="match status" value="1"/>
</dbReference>
<dbReference type="Pfam" id="PF00312">
    <property type="entry name" value="Ribosomal_S15"/>
    <property type="match status" value="1"/>
</dbReference>
<dbReference type="Gene3D" id="6.10.250.3130">
    <property type="match status" value="1"/>
</dbReference>
<keyword evidence="4 6" id="KW-0699">rRNA-binding</keyword>
<dbReference type="Proteomes" id="UP000317318">
    <property type="component" value="Chromosome"/>
</dbReference>
<dbReference type="PANTHER" id="PTHR23321:SF26">
    <property type="entry name" value="SMALL RIBOSOMAL SUBUNIT PROTEIN US15M"/>
    <property type="match status" value="1"/>
</dbReference>
<evidence type="ECO:0000256" key="6">
    <source>
        <dbReference type="RuleBase" id="RU004524"/>
    </source>
</evidence>
<sequence length="89" mass="10467">MSITREKKQEVIGEYRQSESDTGSSEVQVAVLSHRIKALTEHLRTHQKDHSSRRGLLQLVSRRRRLLNYLHRTAPETYRSLIDSLSLRR</sequence>
<dbReference type="PANTHER" id="PTHR23321">
    <property type="entry name" value="RIBOSOMAL PROTEIN S15, BACTERIAL AND ORGANELLAR"/>
    <property type="match status" value="1"/>
</dbReference>
<comment type="subunit">
    <text evidence="3 4">Part of the 30S ribosomal subunit. Forms a bridge to the 50S subunit in the 70S ribosome, contacting the 23S rRNA.</text>
</comment>
<dbReference type="GO" id="GO:0003735">
    <property type="term" value="F:structural constituent of ribosome"/>
    <property type="evidence" value="ECO:0007669"/>
    <property type="project" value="InterPro"/>
</dbReference>
<reference evidence="8 9" key="1">
    <citation type="submission" date="2019-02" db="EMBL/GenBank/DDBJ databases">
        <title>Deep-cultivation of Planctomycetes and their phenomic and genomic characterization uncovers novel biology.</title>
        <authorList>
            <person name="Wiegand S."/>
            <person name="Jogler M."/>
            <person name="Boedeker C."/>
            <person name="Pinto D."/>
            <person name="Vollmers J."/>
            <person name="Rivas-Marin E."/>
            <person name="Kohn T."/>
            <person name="Peeters S.H."/>
            <person name="Heuer A."/>
            <person name="Rast P."/>
            <person name="Oberbeckmann S."/>
            <person name="Bunk B."/>
            <person name="Jeske O."/>
            <person name="Meyerdierks A."/>
            <person name="Storesund J.E."/>
            <person name="Kallscheuer N."/>
            <person name="Luecker S."/>
            <person name="Lage O.M."/>
            <person name="Pohl T."/>
            <person name="Merkel B.J."/>
            <person name="Hornburger P."/>
            <person name="Mueller R.-W."/>
            <person name="Bruemmer F."/>
            <person name="Labrenz M."/>
            <person name="Spormann A.M."/>
            <person name="Op den Camp H."/>
            <person name="Overmann J."/>
            <person name="Amann R."/>
            <person name="Jetten M.S.M."/>
            <person name="Mascher T."/>
            <person name="Medema M.H."/>
            <person name="Devos D.P."/>
            <person name="Kaster A.-K."/>
            <person name="Ovreas L."/>
            <person name="Rohde M."/>
            <person name="Galperin M.Y."/>
            <person name="Jogler C."/>
        </authorList>
    </citation>
    <scope>NUCLEOTIDE SEQUENCE [LARGE SCALE GENOMIC DNA]</scope>
    <source>
        <strain evidence="8 9">Pan189</strain>
    </source>
</reference>
<dbReference type="GO" id="GO:0006412">
    <property type="term" value="P:translation"/>
    <property type="evidence" value="ECO:0007669"/>
    <property type="project" value="UniProtKB-UniRule"/>
</dbReference>
<evidence type="ECO:0000256" key="4">
    <source>
        <dbReference type="HAMAP-Rule" id="MF_01343"/>
    </source>
</evidence>
<comment type="function">
    <text evidence="4">Forms an intersubunit bridge (bridge B4) with the 23S rRNA of the 50S subunit in the ribosome.</text>
</comment>
<dbReference type="PROSITE" id="PS00362">
    <property type="entry name" value="RIBOSOMAL_S15"/>
    <property type="match status" value="1"/>
</dbReference>
<dbReference type="SUPFAM" id="SSF47060">
    <property type="entry name" value="S15/NS1 RNA-binding domain"/>
    <property type="match status" value="1"/>
</dbReference>
<dbReference type="InterPro" id="IPR005290">
    <property type="entry name" value="Ribosomal_uS15_bac-type"/>
</dbReference>
<dbReference type="HAMAP" id="MF_01343_B">
    <property type="entry name" value="Ribosomal_uS15_B"/>
    <property type="match status" value="1"/>
</dbReference>